<dbReference type="Proteomes" id="UP001197093">
    <property type="component" value="Unassembled WGS sequence"/>
</dbReference>
<reference evidence="2" key="1">
    <citation type="submission" date="2023-02" db="EMBL/GenBank/DDBJ databases">
        <authorList>
            <person name="Palmer J.M."/>
        </authorList>
    </citation>
    <scope>NUCLEOTIDE SEQUENCE</scope>
    <source>
        <strain evidence="2">FW57</strain>
    </source>
</reference>
<accession>A0AAD4F2V1</accession>
<evidence type="ECO:0000313" key="3">
    <source>
        <dbReference type="Proteomes" id="UP001197093"/>
    </source>
</evidence>
<comment type="caution">
    <text evidence="2">The sequence shown here is derived from an EMBL/GenBank/DDBJ whole genome shotgun (WGS) entry which is preliminary data.</text>
</comment>
<dbReference type="InterPro" id="IPR057227">
    <property type="entry name" value="DUF7905"/>
</dbReference>
<dbReference type="EMBL" id="JAHCVI010000001">
    <property type="protein sequence ID" value="KAG7292137.1"/>
    <property type="molecule type" value="Genomic_DNA"/>
</dbReference>
<organism evidence="2 3">
    <name type="scientific">Staphylotrichum longicolle</name>
    <dbReference type="NCBI Taxonomy" id="669026"/>
    <lineage>
        <taxon>Eukaryota</taxon>
        <taxon>Fungi</taxon>
        <taxon>Dikarya</taxon>
        <taxon>Ascomycota</taxon>
        <taxon>Pezizomycotina</taxon>
        <taxon>Sordariomycetes</taxon>
        <taxon>Sordariomycetidae</taxon>
        <taxon>Sordariales</taxon>
        <taxon>Chaetomiaceae</taxon>
        <taxon>Staphylotrichum</taxon>
    </lineage>
</organism>
<protein>
    <recommendedName>
        <fullName evidence="1">DUF7905 domain-containing protein</fullName>
    </recommendedName>
</protein>
<dbReference type="AlphaFoldDB" id="A0AAD4F2V1"/>
<gene>
    <name evidence="2" type="ORF">NEMBOFW57_002170</name>
</gene>
<keyword evidence="3" id="KW-1185">Reference proteome</keyword>
<sequence length="493" mass="54693">MDRRIYSAGADQVLAKPPPKLNVTVHIAWPLPKHGYKDVDPSDVDVKAVLSRIAREHEAEIEAEEVDSAVTVTVKAKNRPRAQKVINDLRDQLLYRPGEESVWRTNPLVLPPKAVEGRFTAVLQPKEGTTGRRVTALPVEAPEPVDPAGVVAKMSDFKTELTNAFDHMAGILRWTPSGMRMRVQFGTLVLDEWRKDKTKYNFADIKNLVGRAGTRGTAHMLSAVTEPAAKSLYDQLSETNKELPTVVRSFLGKDGDPTRTHSLILETKNLRIESTLDSVRGQVSGGEKARRFALGALIAQQLEKQDRAAEVIIVCPESTLDWALEIRKTETDQQLRPSAPFTGDELEKGVKFLGGTLAGLFPRVMVSDYFLRKHDIQKAHGKATLKYTLGRTYTLEINLFHELQQSNAGASTSGAPASMVNVVLYNEDWHHELLSGVSIPRNWDSSFSKQFLQQDSNDEVPGETPGKVEDPMDHLLAWVAWIQKALEGGNKAT</sequence>
<dbReference type="Pfam" id="PF25482">
    <property type="entry name" value="DUF7905"/>
    <property type="match status" value="1"/>
</dbReference>
<evidence type="ECO:0000313" key="2">
    <source>
        <dbReference type="EMBL" id="KAG7292137.1"/>
    </source>
</evidence>
<proteinExistence type="predicted"/>
<evidence type="ECO:0000259" key="1">
    <source>
        <dbReference type="Pfam" id="PF25482"/>
    </source>
</evidence>
<feature type="domain" description="DUF7905" evidence="1">
    <location>
        <begin position="172"/>
        <end position="433"/>
    </location>
</feature>
<name>A0AAD4F2V1_9PEZI</name>